<dbReference type="InterPro" id="IPR052929">
    <property type="entry name" value="RNase_H-like_EbsB-rel"/>
</dbReference>
<dbReference type="CDD" id="cd06222">
    <property type="entry name" value="RNase_H_like"/>
    <property type="match status" value="1"/>
</dbReference>
<dbReference type="GO" id="GO:0004523">
    <property type="term" value="F:RNA-DNA hybrid ribonuclease activity"/>
    <property type="evidence" value="ECO:0007669"/>
    <property type="project" value="InterPro"/>
</dbReference>
<dbReference type="EMBL" id="JAZDWU010000004">
    <property type="protein sequence ID" value="KAL0003811.1"/>
    <property type="molecule type" value="Genomic_DNA"/>
</dbReference>
<evidence type="ECO:0000259" key="2">
    <source>
        <dbReference type="Pfam" id="PF13966"/>
    </source>
</evidence>
<dbReference type="InterPro" id="IPR002156">
    <property type="entry name" value="RNaseH_domain"/>
</dbReference>
<dbReference type="PANTHER" id="PTHR47074">
    <property type="entry name" value="BNAC02G40300D PROTEIN"/>
    <property type="match status" value="1"/>
</dbReference>
<evidence type="ECO:0008006" key="5">
    <source>
        <dbReference type="Google" id="ProtNLM"/>
    </source>
</evidence>
<dbReference type="InterPro" id="IPR036397">
    <property type="entry name" value="RNaseH_sf"/>
</dbReference>
<name>A0AAW2D3L4_9ROSI</name>
<dbReference type="PANTHER" id="PTHR47074:SF48">
    <property type="entry name" value="POLYNUCLEOTIDYL TRANSFERASE, RIBONUCLEASE H-LIKE SUPERFAMILY PROTEIN"/>
    <property type="match status" value="1"/>
</dbReference>
<dbReference type="Pfam" id="PF13966">
    <property type="entry name" value="zf-RVT"/>
    <property type="match status" value="1"/>
</dbReference>
<dbReference type="GO" id="GO:0003676">
    <property type="term" value="F:nucleic acid binding"/>
    <property type="evidence" value="ECO:0007669"/>
    <property type="project" value="InterPro"/>
</dbReference>
<dbReference type="SUPFAM" id="SSF53098">
    <property type="entry name" value="Ribonuclease H-like"/>
    <property type="match status" value="1"/>
</dbReference>
<organism evidence="3 4">
    <name type="scientific">Lithocarpus litseifolius</name>
    <dbReference type="NCBI Taxonomy" id="425828"/>
    <lineage>
        <taxon>Eukaryota</taxon>
        <taxon>Viridiplantae</taxon>
        <taxon>Streptophyta</taxon>
        <taxon>Embryophyta</taxon>
        <taxon>Tracheophyta</taxon>
        <taxon>Spermatophyta</taxon>
        <taxon>Magnoliopsida</taxon>
        <taxon>eudicotyledons</taxon>
        <taxon>Gunneridae</taxon>
        <taxon>Pentapetalae</taxon>
        <taxon>rosids</taxon>
        <taxon>fabids</taxon>
        <taxon>Fagales</taxon>
        <taxon>Fagaceae</taxon>
        <taxon>Lithocarpus</taxon>
    </lineage>
</organism>
<feature type="domain" description="Reverse transcriptase zinc-binding" evidence="2">
    <location>
        <begin position="80"/>
        <end position="150"/>
    </location>
</feature>
<dbReference type="AlphaFoldDB" id="A0AAW2D3L4"/>
<comment type="caution">
    <text evidence="3">The sequence shown here is derived from an EMBL/GenBank/DDBJ whole genome shotgun (WGS) entry which is preliminary data.</text>
</comment>
<sequence>MVSALIDHDTKHWKADLVKRIFLPFEADTILSIPLSYTLPDDKLIWMGNRRGEFTVRSAYYVALPIVESIQEGESSCGDPRTQLWKKVWHFNLPSKIRIFAWRACMNALPTMLNLKIRGVCTEAICPTCDQCIENTSHAFLECDTPRSIWSLWSGRPAFLENRQADIVDVALHVICNGSSQDLETFFVTAWYIWFNRNQIVFESTSLLPSQIWDSALRLAKDFKGALSPVVQLHDCRTTHWSLPPPGFYKVQVHGASSLDCLSSSIGVIIGDSSGHVTAALSRPLPACYSPEAAEAIALEHGIILAHEMNIPHVLLESDSLSTVQSIHAKKTGGPLGHIFGGIHSSLRQFSSWSLHHLKRDRNRAAHDLAQLAKSTGTSQVWKGTTPPLPRVLFPPDPS</sequence>
<dbReference type="Proteomes" id="UP001459277">
    <property type="component" value="Unassembled WGS sequence"/>
</dbReference>
<dbReference type="Gene3D" id="3.30.420.10">
    <property type="entry name" value="Ribonuclease H-like superfamily/Ribonuclease H"/>
    <property type="match status" value="1"/>
</dbReference>
<dbReference type="Pfam" id="PF13456">
    <property type="entry name" value="RVT_3"/>
    <property type="match status" value="1"/>
</dbReference>
<keyword evidence="4" id="KW-1185">Reference proteome</keyword>
<dbReference type="InterPro" id="IPR044730">
    <property type="entry name" value="RNase_H-like_dom_plant"/>
</dbReference>
<evidence type="ECO:0000313" key="4">
    <source>
        <dbReference type="Proteomes" id="UP001459277"/>
    </source>
</evidence>
<evidence type="ECO:0000313" key="3">
    <source>
        <dbReference type="EMBL" id="KAL0003811.1"/>
    </source>
</evidence>
<reference evidence="3 4" key="1">
    <citation type="submission" date="2024-01" db="EMBL/GenBank/DDBJ databases">
        <title>A telomere-to-telomere, gap-free genome of sweet tea (Lithocarpus litseifolius).</title>
        <authorList>
            <person name="Zhou J."/>
        </authorList>
    </citation>
    <scope>NUCLEOTIDE SEQUENCE [LARGE SCALE GENOMIC DNA]</scope>
    <source>
        <strain evidence="3">Zhou-2022a</strain>
        <tissue evidence="3">Leaf</tissue>
    </source>
</reference>
<evidence type="ECO:0000259" key="1">
    <source>
        <dbReference type="Pfam" id="PF13456"/>
    </source>
</evidence>
<proteinExistence type="predicted"/>
<gene>
    <name evidence="3" type="ORF">SO802_011372</name>
</gene>
<protein>
    <recommendedName>
        <fullName evidence="5">Reverse transcriptase zinc-binding domain-containing protein</fullName>
    </recommendedName>
</protein>
<dbReference type="InterPro" id="IPR026960">
    <property type="entry name" value="RVT-Znf"/>
</dbReference>
<dbReference type="InterPro" id="IPR012337">
    <property type="entry name" value="RNaseH-like_sf"/>
</dbReference>
<accession>A0AAW2D3L4</accession>
<feature type="domain" description="RNase H type-1" evidence="1">
    <location>
        <begin position="262"/>
        <end position="372"/>
    </location>
</feature>